<keyword evidence="1" id="KW-1133">Transmembrane helix</keyword>
<protein>
    <submittedName>
        <fullName evidence="2">Uncharacterized protein</fullName>
    </submittedName>
</protein>
<dbReference type="RefSeq" id="WP_126698604.1">
    <property type="nucleotide sequence ID" value="NZ_RWKW01000021.1"/>
</dbReference>
<dbReference type="EMBL" id="RWKW01000021">
    <property type="protein sequence ID" value="RST87287.1"/>
    <property type="molecule type" value="Genomic_DNA"/>
</dbReference>
<evidence type="ECO:0000313" key="3">
    <source>
        <dbReference type="Proteomes" id="UP000278398"/>
    </source>
</evidence>
<comment type="caution">
    <text evidence="2">The sequence shown here is derived from an EMBL/GenBank/DDBJ whole genome shotgun (WGS) entry which is preliminary data.</text>
</comment>
<evidence type="ECO:0000313" key="2">
    <source>
        <dbReference type="EMBL" id="RST87287.1"/>
    </source>
</evidence>
<name>A0A429Z0R7_9HYPH</name>
<dbReference type="Proteomes" id="UP000278398">
    <property type="component" value="Unassembled WGS sequence"/>
</dbReference>
<accession>A0A429Z0R7</accession>
<keyword evidence="1" id="KW-0812">Transmembrane</keyword>
<dbReference type="AlphaFoldDB" id="A0A429Z0R7"/>
<gene>
    <name evidence="2" type="ORF">EJC49_06230</name>
</gene>
<evidence type="ECO:0000256" key="1">
    <source>
        <dbReference type="SAM" id="Phobius"/>
    </source>
</evidence>
<reference evidence="2 3" key="1">
    <citation type="submission" date="2018-12" db="EMBL/GenBank/DDBJ databases">
        <title>Mesorhizobium carbonis sp. nov., isolated from coal mine water.</title>
        <authorList>
            <person name="Xin W."/>
            <person name="Xu Z."/>
            <person name="Xiang F."/>
            <person name="Zhang J."/>
            <person name="Xi L."/>
            <person name="Liu J."/>
        </authorList>
    </citation>
    <scope>NUCLEOTIDE SEQUENCE [LARGE SCALE GENOMIC DNA]</scope>
    <source>
        <strain evidence="2 3">B2.3</strain>
    </source>
</reference>
<sequence>MAPFPIAIELAVSLAGAVLGILVSRQFISKSMRHNYLVSKLDSSDIWNRFKYTELRSIIKDRHISDEEWSKIIAAVDKVITSNSGKFDADAANYITRSKYSKKLIISDYIKKEIDDLTDDAPRDGESRVL</sequence>
<proteinExistence type="predicted"/>
<keyword evidence="1" id="KW-0472">Membrane</keyword>
<feature type="transmembrane region" description="Helical" evidence="1">
    <location>
        <begin position="6"/>
        <end position="24"/>
    </location>
</feature>
<keyword evidence="3" id="KW-1185">Reference proteome</keyword>
<organism evidence="2 3">
    <name type="scientific">Aquibium carbonis</name>
    <dbReference type="NCBI Taxonomy" id="2495581"/>
    <lineage>
        <taxon>Bacteria</taxon>
        <taxon>Pseudomonadati</taxon>
        <taxon>Pseudomonadota</taxon>
        <taxon>Alphaproteobacteria</taxon>
        <taxon>Hyphomicrobiales</taxon>
        <taxon>Phyllobacteriaceae</taxon>
        <taxon>Aquibium</taxon>
    </lineage>
</organism>